<dbReference type="AlphaFoldDB" id="A0A1W1HIS2"/>
<dbReference type="STRING" id="1246637.MTBBW1_710017"/>
<proteinExistence type="predicted"/>
<dbReference type="OrthoDB" id="5385891at2"/>
<sequence>MTLPQYSNQFFPARFYEQESHADIINRVCNALEINTNSVEEFISSLPFSCNDATCGCENEFQAVVVGSSTDVDLPIIIRESTCYKNLLKRNERDGEHHKKIAGFEAYLNPERPARSSKHEEVWENSWVRLPMQQLNLYANQILDMDFYRDKQNPSGGYRKDMKRFFMEKNGTRYLRVPVSYLLKIALADAVGNPSVHHRLRSIAKGMMACCISDNSSPEVLSFFPSSIKSKAGRKLKVVRESAIRFLLIQLLTAYANTRFKLLENGQRVLVYFASHTPRRQKEFSHVIPDALYRDLFMSPCLSGWDKGEEKTAYMHTCHKVLSRSRLNAVNKLKDAGIITSNLVVLPNISDVSLANNGTHISIGSKKITRLLKEGSSEFTPADEKYLGDLCIKICEHFLPLFVGTYSATPYRLDFEDFHPEKILGFLPHELDFTHLRMLWKQWKKKADLKIFSQPLTPFGPEIMDRTIRRAFGLKGDIVPDFRLIDYFAAVMSTDENSALDGQEGNEKRLAGDLQEMGIFDERMSLYMLMRLRKESVHGFSGIEARYYSTFESLFNDLGGAIQLQRILLTFAWKMILEQNVTHDDIPDLPEVESERRQIFFGAAIGVKTVFIRENTHNHFLASILSMIRKKKESV</sequence>
<organism evidence="1 2">
    <name type="scientific">Desulfamplus magnetovallimortis</name>
    <dbReference type="NCBI Taxonomy" id="1246637"/>
    <lineage>
        <taxon>Bacteria</taxon>
        <taxon>Pseudomonadati</taxon>
        <taxon>Thermodesulfobacteriota</taxon>
        <taxon>Desulfobacteria</taxon>
        <taxon>Desulfobacterales</taxon>
        <taxon>Desulfobacteraceae</taxon>
        <taxon>Desulfamplus</taxon>
    </lineage>
</organism>
<gene>
    <name evidence="1" type="ORF">MTBBW1_710017</name>
</gene>
<dbReference type="EMBL" id="FWEV01000316">
    <property type="protein sequence ID" value="SLM32417.1"/>
    <property type="molecule type" value="Genomic_DNA"/>
</dbReference>
<name>A0A1W1HIS2_9BACT</name>
<dbReference type="Proteomes" id="UP000191931">
    <property type="component" value="Unassembled WGS sequence"/>
</dbReference>
<protein>
    <submittedName>
        <fullName evidence="1">Uncharacterized protein</fullName>
    </submittedName>
</protein>
<accession>A0A1W1HIS2</accession>
<reference evidence="1 2" key="1">
    <citation type="submission" date="2017-03" db="EMBL/GenBank/DDBJ databases">
        <authorList>
            <person name="Afonso C.L."/>
            <person name="Miller P.J."/>
            <person name="Scott M.A."/>
            <person name="Spackman E."/>
            <person name="Goraichik I."/>
            <person name="Dimitrov K.M."/>
            <person name="Suarez D.L."/>
            <person name="Swayne D.E."/>
        </authorList>
    </citation>
    <scope>NUCLEOTIDE SEQUENCE [LARGE SCALE GENOMIC DNA]</scope>
    <source>
        <strain evidence="1">PRJEB14757</strain>
    </source>
</reference>
<keyword evidence="2" id="KW-1185">Reference proteome</keyword>
<evidence type="ECO:0000313" key="1">
    <source>
        <dbReference type="EMBL" id="SLM32417.1"/>
    </source>
</evidence>
<evidence type="ECO:0000313" key="2">
    <source>
        <dbReference type="Proteomes" id="UP000191931"/>
    </source>
</evidence>
<dbReference type="RefSeq" id="WP_080802177.1">
    <property type="nucleotide sequence ID" value="NZ_LT828543.1"/>
</dbReference>